<dbReference type="EMBL" id="CAJVQB010008380">
    <property type="protein sequence ID" value="CAG8717992.1"/>
    <property type="molecule type" value="Genomic_DNA"/>
</dbReference>
<reference evidence="1 2" key="1">
    <citation type="submission" date="2021-06" db="EMBL/GenBank/DDBJ databases">
        <authorList>
            <person name="Kallberg Y."/>
            <person name="Tangrot J."/>
            <person name="Rosling A."/>
        </authorList>
    </citation>
    <scope>NUCLEOTIDE SEQUENCE [LARGE SCALE GENOMIC DNA]</scope>
    <source>
        <strain evidence="1 2">120-4 pot B 10/14</strain>
    </source>
</reference>
<dbReference type="Gene3D" id="2.40.70.10">
    <property type="entry name" value="Acid Proteases"/>
    <property type="match status" value="1"/>
</dbReference>
<gene>
    <name evidence="1" type="ORF">GMARGA_LOCUS13280</name>
</gene>
<sequence length="146" mass="17236">MFLGNVLIEIKTQSEWETKHLFGKVDELFVTIGEKTITSYAIISEAENYTVIVGNDWLKKMRARLDWEECELIIRDNGKKEIEESISDKETESESEEKEEYKDKSLINNTYFYIKFQETNDKSMICKICLKVNHDDNLCVFKKTEK</sequence>
<keyword evidence="2" id="KW-1185">Reference proteome</keyword>
<proteinExistence type="predicted"/>
<dbReference type="Proteomes" id="UP000789901">
    <property type="component" value="Unassembled WGS sequence"/>
</dbReference>
<evidence type="ECO:0000313" key="1">
    <source>
        <dbReference type="EMBL" id="CAG8717992.1"/>
    </source>
</evidence>
<dbReference type="InterPro" id="IPR021109">
    <property type="entry name" value="Peptidase_aspartic_dom_sf"/>
</dbReference>
<organism evidence="1 2">
    <name type="scientific">Gigaspora margarita</name>
    <dbReference type="NCBI Taxonomy" id="4874"/>
    <lineage>
        <taxon>Eukaryota</taxon>
        <taxon>Fungi</taxon>
        <taxon>Fungi incertae sedis</taxon>
        <taxon>Mucoromycota</taxon>
        <taxon>Glomeromycotina</taxon>
        <taxon>Glomeromycetes</taxon>
        <taxon>Diversisporales</taxon>
        <taxon>Gigasporaceae</taxon>
        <taxon>Gigaspora</taxon>
    </lineage>
</organism>
<comment type="caution">
    <text evidence="1">The sequence shown here is derived from an EMBL/GenBank/DDBJ whole genome shotgun (WGS) entry which is preliminary data.</text>
</comment>
<accession>A0ABN7V3V1</accession>
<protein>
    <submittedName>
        <fullName evidence="1">15802_t:CDS:1</fullName>
    </submittedName>
</protein>
<evidence type="ECO:0000313" key="2">
    <source>
        <dbReference type="Proteomes" id="UP000789901"/>
    </source>
</evidence>
<name>A0ABN7V3V1_GIGMA</name>